<feature type="compositionally biased region" description="Polar residues" evidence="1">
    <location>
        <begin position="954"/>
        <end position="967"/>
    </location>
</feature>
<dbReference type="AlphaFoldDB" id="A0A3L6L9X1"/>
<gene>
    <name evidence="2" type="ORF">DPX39_040075900</name>
</gene>
<accession>A0A3L6L9X1</accession>
<organism evidence="2">
    <name type="scientific">Trypanosoma brucei equiperdum</name>
    <dbReference type="NCBI Taxonomy" id="630700"/>
    <lineage>
        <taxon>Eukaryota</taxon>
        <taxon>Discoba</taxon>
        <taxon>Euglenozoa</taxon>
        <taxon>Kinetoplastea</taxon>
        <taxon>Metakinetoplastina</taxon>
        <taxon>Trypanosomatida</taxon>
        <taxon>Trypanosomatidae</taxon>
        <taxon>Trypanosoma</taxon>
    </lineage>
</organism>
<dbReference type="EMBL" id="QSBY01000004">
    <property type="protein sequence ID" value="RHW73369.1"/>
    <property type="molecule type" value="Genomic_DNA"/>
</dbReference>
<reference evidence="2" key="1">
    <citation type="submission" date="2018-09" db="EMBL/GenBank/DDBJ databases">
        <title>whole genome sequence of T. equiperdum IVM-t1 strain.</title>
        <authorList>
            <person name="Suganuma K."/>
        </authorList>
    </citation>
    <scope>NUCLEOTIDE SEQUENCE [LARGE SCALE GENOMIC DNA]</scope>
    <source>
        <strain evidence="2">IVM-t1</strain>
    </source>
</reference>
<evidence type="ECO:0000313" key="2">
    <source>
        <dbReference type="EMBL" id="RHW73369.1"/>
    </source>
</evidence>
<feature type="region of interest" description="Disordered" evidence="1">
    <location>
        <begin position="691"/>
        <end position="710"/>
    </location>
</feature>
<comment type="caution">
    <text evidence="2">The sequence shown here is derived from an EMBL/GenBank/DDBJ whole genome shotgun (WGS) entry which is preliminary data.</text>
</comment>
<feature type="region of interest" description="Disordered" evidence="1">
    <location>
        <begin position="948"/>
        <end position="967"/>
    </location>
</feature>
<name>A0A3L6L9X1_9TRYP</name>
<proteinExistence type="predicted"/>
<sequence>MVEEPSGIVLYGDVVERTGIVEGGTSKNSSSGNGNIEKGRSILRPIQAVVGRAFPHIDPNRFYGNNATEMQCEGDPNDGRMPMKTTKSATFSSITTSGFTAHVQPGFSGNIEAASISADRGFGAIDCMSRQRQWDPKDFENLECGYYTVPLNTCNAAPAGTCVSHPEVPSGELYVELLLQFLRSTVRKHRECAMEALRARLLVDRPLRELFTTGTECAQLLHLIINELASAGHALPCRVAAECLVLLLFDPTMEVEEAIGEIGCPPTDLAEISTNECNDMTFAELSECMRSGEDKGNALERLGMTKAVLDSLNLIPCTLASRLLLGSGVLLLPNVAIRVASDPRFVRFVRERLRSVLLGSETVSGVVEELLVLRHVLRLQQTCATLLPALHETLMLFIRFVCSIPVEQARSPHDVVGCLAAFLVVRAAVRQGFVGLFNDTAEGLLSATVLGSGIPAEMWLLLASSSEGDGVGRVFPTMEVFAADLARAAVRTIQAHITVAETGVANGEETGHLVSLLAALSSMHYLATYFTLYAGSDDLLFLLGTEHETQSRLKEFMAAKVLTSKGLQYAFLRLSSKRHTPLPLDLLNTRNVKTTVGGGEDGKICLNKIELVGACWASLTHARVRLAAAFTGLVHMTEWEVPVGYATALATSFEEKCLGLKDVMGRLLPDELCTMVEVVQLMRRGVHGTSAVGGGSTVSQQQQRDSCAQNSSSRARTQKLHIAETFLLHSIFLTKHGQDVAPGLIDAILGLQDVTIADEAAVIDPFVEPTVTLAESLRRAVAQTRWPWFLFPLYDEDLREKGVWCGWVHRTLGMHQRMKDVLQWDLILCHTLRWAISSCHSFDKWEEAEVRTDEEVKRLLHELCTGVLPRAGRLIATSASDVLKALASTIPLHEEVSMEYCLFVALAITCTACEPTAAVSIARLLSNTLLEGSTYCLTSSSDFEVTEAPIPHHSGSNSTAARSNPAVSSAHGYDNKLLNQWAASGSLLCDNTQVSATAQWDLGNFTEVLHSVEFYGRGGPAHGSNAIKKGILQNLVEGIARLYLRQRPLTAFECQALRQDVQQLQWCPPCLREELDKCNN</sequence>
<dbReference type="Proteomes" id="UP000266743">
    <property type="component" value="Chromosome 4"/>
</dbReference>
<evidence type="ECO:0000256" key="1">
    <source>
        <dbReference type="SAM" id="MobiDB-lite"/>
    </source>
</evidence>
<protein>
    <submittedName>
        <fullName evidence="2">Uncharacterized protein</fullName>
    </submittedName>
</protein>